<dbReference type="Proteomes" id="UP000280834">
    <property type="component" value="Unassembled WGS sequence"/>
</dbReference>
<evidence type="ECO:0000313" key="2">
    <source>
        <dbReference type="Proteomes" id="UP000280834"/>
    </source>
</evidence>
<dbReference type="EMBL" id="UZAG01003046">
    <property type="protein sequence ID" value="VDO14685.1"/>
    <property type="molecule type" value="Genomic_DNA"/>
</dbReference>
<keyword evidence="2" id="KW-1185">Reference proteome</keyword>
<organism evidence="3">
    <name type="scientific">Brugia timori</name>
    <dbReference type="NCBI Taxonomy" id="42155"/>
    <lineage>
        <taxon>Eukaryota</taxon>
        <taxon>Metazoa</taxon>
        <taxon>Ecdysozoa</taxon>
        <taxon>Nematoda</taxon>
        <taxon>Chromadorea</taxon>
        <taxon>Rhabditida</taxon>
        <taxon>Spirurina</taxon>
        <taxon>Spiruromorpha</taxon>
        <taxon>Filarioidea</taxon>
        <taxon>Onchocercidae</taxon>
        <taxon>Brugia</taxon>
    </lineage>
</organism>
<gene>
    <name evidence="1" type="ORF">BTMF_LOCUS3390</name>
</gene>
<accession>A0A0R3QCK8</accession>
<reference evidence="3" key="1">
    <citation type="submission" date="2017-02" db="UniProtKB">
        <authorList>
            <consortium name="WormBaseParasite"/>
        </authorList>
    </citation>
    <scope>IDENTIFICATION</scope>
</reference>
<dbReference type="WBParaSite" id="BTMF_0000408801-mRNA-1">
    <property type="protein sequence ID" value="BTMF_0000408801-mRNA-1"/>
    <property type="gene ID" value="BTMF_0000408801"/>
</dbReference>
<evidence type="ECO:0000313" key="3">
    <source>
        <dbReference type="WBParaSite" id="BTMF_0000408801-mRNA-1"/>
    </source>
</evidence>
<dbReference type="AlphaFoldDB" id="A0A0R3QCK8"/>
<sequence length="31" mass="3445">MAQLLIGRGIAQNHDKYIAIVVAKLLLSFTF</sequence>
<evidence type="ECO:0000313" key="1">
    <source>
        <dbReference type="EMBL" id="VDO14685.1"/>
    </source>
</evidence>
<protein>
    <submittedName>
        <fullName evidence="3">Transposase</fullName>
    </submittedName>
</protein>
<reference evidence="1 2" key="2">
    <citation type="submission" date="2018-11" db="EMBL/GenBank/DDBJ databases">
        <authorList>
            <consortium name="Pathogen Informatics"/>
        </authorList>
    </citation>
    <scope>NUCLEOTIDE SEQUENCE [LARGE SCALE GENOMIC DNA]</scope>
</reference>
<proteinExistence type="predicted"/>
<name>A0A0R3QCK8_9BILA</name>